<dbReference type="AlphaFoldDB" id="A0A420IRP6"/>
<accession>A0A420IRP6</accession>
<reference evidence="2 3" key="1">
    <citation type="journal article" date="2018" name="BMC Genomics">
        <title>Comparative genome analyses reveal sequence features reflecting distinct modes of host-adaptation between dicot and monocot powdery mildew.</title>
        <authorList>
            <person name="Wu Y."/>
            <person name="Ma X."/>
            <person name="Pan Z."/>
            <person name="Kale S.D."/>
            <person name="Song Y."/>
            <person name="King H."/>
            <person name="Zhang Q."/>
            <person name="Presley C."/>
            <person name="Deng X."/>
            <person name="Wei C.I."/>
            <person name="Xiao S."/>
        </authorList>
    </citation>
    <scope>NUCLEOTIDE SEQUENCE [LARGE SCALE GENOMIC DNA]</scope>
    <source>
        <strain evidence="2">UMSG3</strain>
    </source>
</reference>
<evidence type="ECO:0000313" key="3">
    <source>
        <dbReference type="Proteomes" id="UP000283383"/>
    </source>
</evidence>
<gene>
    <name evidence="2" type="ORF">GcM3_073037</name>
</gene>
<evidence type="ECO:0000256" key="1">
    <source>
        <dbReference type="SAM" id="MobiDB-lite"/>
    </source>
</evidence>
<name>A0A420IRP6_9PEZI</name>
<proteinExistence type="predicted"/>
<organism evidence="2 3">
    <name type="scientific">Golovinomyces cichoracearum</name>
    <dbReference type="NCBI Taxonomy" id="62708"/>
    <lineage>
        <taxon>Eukaryota</taxon>
        <taxon>Fungi</taxon>
        <taxon>Dikarya</taxon>
        <taxon>Ascomycota</taxon>
        <taxon>Pezizomycotina</taxon>
        <taxon>Leotiomycetes</taxon>
        <taxon>Erysiphales</taxon>
        <taxon>Erysiphaceae</taxon>
        <taxon>Golovinomyces</taxon>
    </lineage>
</organism>
<feature type="region of interest" description="Disordered" evidence="1">
    <location>
        <begin position="1"/>
        <end position="29"/>
    </location>
</feature>
<evidence type="ECO:0000313" key="2">
    <source>
        <dbReference type="EMBL" id="RKF77203.1"/>
    </source>
</evidence>
<sequence length="226" mass="25556">MAGADSDVDMSPPKTPTRASLSPIILNSDPTQRSRTVRFTDVESTQTLAFIRKPQLNPEVFSPHNPFVALERNQDENFRRNINPAMEEGSYDTKWAAEHPGRAVDIDSKALDEVTNCIQEMGIREPKRCLENTLEQKLQILAWEEDQIEASNSLPRLAQSIHAPPLKGNVPCQILHMPTSRRKKLYFKAFPGSYLKDGLKSLAPCTCFEDSSILFRPCEIFWIEAV</sequence>
<comment type="caution">
    <text evidence="2">The sequence shown here is derived from an EMBL/GenBank/DDBJ whole genome shotgun (WGS) entry which is preliminary data.</text>
</comment>
<dbReference type="Proteomes" id="UP000283383">
    <property type="component" value="Unassembled WGS sequence"/>
</dbReference>
<dbReference type="EMBL" id="MCBQ01007380">
    <property type="protein sequence ID" value="RKF77203.1"/>
    <property type="molecule type" value="Genomic_DNA"/>
</dbReference>
<keyword evidence="3" id="KW-1185">Reference proteome</keyword>
<protein>
    <submittedName>
        <fullName evidence="2">Putative virulence effector</fullName>
    </submittedName>
</protein>